<feature type="domain" description="Cytochrome c" evidence="5">
    <location>
        <begin position="24"/>
        <end position="132"/>
    </location>
</feature>
<keyword evidence="3 4" id="KW-0408">Iron</keyword>
<evidence type="ECO:0000313" key="6">
    <source>
        <dbReference type="EMBL" id="WWR47107.1"/>
    </source>
</evidence>
<evidence type="ECO:0000256" key="3">
    <source>
        <dbReference type="ARBA" id="ARBA00023004"/>
    </source>
</evidence>
<sequence length="133" mass="14096">MIIRRLIPFAGALALLACTQISMPEPSEGQALFAENCVQCHGTSGKGNGPWAGSFDPAPADLTRLTEDGVFPRARVLSIIDGYDRTGLPGHQMPEFGLLLVGDAVPVDVGDGVLTPTPRPLAALLEYLENIQE</sequence>
<evidence type="ECO:0000256" key="2">
    <source>
        <dbReference type="ARBA" id="ARBA00022723"/>
    </source>
</evidence>
<evidence type="ECO:0000256" key="1">
    <source>
        <dbReference type="ARBA" id="ARBA00022617"/>
    </source>
</evidence>
<dbReference type="Gene3D" id="1.10.760.10">
    <property type="entry name" value="Cytochrome c-like domain"/>
    <property type="match status" value="1"/>
</dbReference>
<gene>
    <name evidence="6" type="ORF">RZ517_02680</name>
</gene>
<dbReference type="Proteomes" id="UP001364156">
    <property type="component" value="Chromosome"/>
</dbReference>
<proteinExistence type="predicted"/>
<evidence type="ECO:0000313" key="7">
    <source>
        <dbReference type="Proteomes" id="UP001364156"/>
    </source>
</evidence>
<dbReference type="RefSeq" id="WP_338549944.1">
    <property type="nucleotide sequence ID" value="NZ_CP146069.1"/>
</dbReference>
<dbReference type="Pfam" id="PF13442">
    <property type="entry name" value="Cytochrome_CBB3"/>
    <property type="match status" value="1"/>
</dbReference>
<name>A0ABZ2HIJ1_9RHOB</name>
<dbReference type="InterPro" id="IPR036909">
    <property type="entry name" value="Cyt_c-like_dom_sf"/>
</dbReference>
<reference evidence="6 7" key="1">
    <citation type="submission" date="2023-10" db="EMBL/GenBank/DDBJ databases">
        <title>Roseovarius strain S88 nov., isolated from a marine algae.</title>
        <authorList>
            <person name="Lee M.W."/>
            <person name="Lee J.K."/>
            <person name="Kim J.M."/>
            <person name="Choi D.G."/>
            <person name="Baek J.H."/>
            <person name="Bayburt H."/>
            <person name="Jung J.J."/>
            <person name="Han D.M."/>
            <person name="Jeon C.O."/>
        </authorList>
    </citation>
    <scope>NUCLEOTIDE SEQUENCE [LARGE SCALE GENOMIC DNA]</scope>
    <source>
        <strain evidence="6 7">S88</strain>
    </source>
</reference>
<keyword evidence="2 4" id="KW-0479">Metal-binding</keyword>
<dbReference type="EMBL" id="CP146069">
    <property type="protein sequence ID" value="WWR47107.1"/>
    <property type="molecule type" value="Genomic_DNA"/>
</dbReference>
<keyword evidence="7" id="KW-1185">Reference proteome</keyword>
<dbReference type="InterPro" id="IPR009056">
    <property type="entry name" value="Cyt_c-like_dom"/>
</dbReference>
<dbReference type="SUPFAM" id="SSF46626">
    <property type="entry name" value="Cytochrome c"/>
    <property type="match status" value="1"/>
</dbReference>
<accession>A0ABZ2HIJ1</accession>
<evidence type="ECO:0000256" key="4">
    <source>
        <dbReference type="PROSITE-ProRule" id="PRU00433"/>
    </source>
</evidence>
<protein>
    <submittedName>
        <fullName evidence="6">Cytochrome c</fullName>
    </submittedName>
</protein>
<dbReference type="PROSITE" id="PS51007">
    <property type="entry name" value="CYTC"/>
    <property type="match status" value="1"/>
</dbReference>
<keyword evidence="1 4" id="KW-0349">Heme</keyword>
<dbReference type="PROSITE" id="PS51257">
    <property type="entry name" value="PROKAR_LIPOPROTEIN"/>
    <property type="match status" value="1"/>
</dbReference>
<organism evidence="6 7">
    <name type="scientific">Roseovarius phycicola</name>
    <dbReference type="NCBI Taxonomy" id="3080976"/>
    <lineage>
        <taxon>Bacteria</taxon>
        <taxon>Pseudomonadati</taxon>
        <taxon>Pseudomonadota</taxon>
        <taxon>Alphaproteobacteria</taxon>
        <taxon>Rhodobacterales</taxon>
        <taxon>Roseobacteraceae</taxon>
        <taxon>Roseovarius</taxon>
    </lineage>
</organism>
<evidence type="ECO:0000259" key="5">
    <source>
        <dbReference type="PROSITE" id="PS51007"/>
    </source>
</evidence>